<evidence type="ECO:0000313" key="4">
    <source>
        <dbReference type="EMBL" id="TWD16880.1"/>
    </source>
</evidence>
<name>A0A560WH41_9MICO</name>
<dbReference type="Proteomes" id="UP000315628">
    <property type="component" value="Unassembled WGS sequence"/>
</dbReference>
<protein>
    <submittedName>
        <fullName evidence="4">Putative circularly permuted ATP-grasp superfamily protein</fullName>
    </submittedName>
</protein>
<feature type="domain" description="Circularly permuted ATP-grasp type 2" evidence="3">
    <location>
        <begin position="96"/>
        <end position="471"/>
    </location>
</feature>
<accession>A0A560WH41</accession>
<dbReference type="Gene3D" id="3.30.1490.270">
    <property type="match status" value="1"/>
</dbReference>
<evidence type="ECO:0000256" key="1">
    <source>
        <dbReference type="SAM" id="MobiDB-lite"/>
    </source>
</evidence>
<dbReference type="Pfam" id="PF04168">
    <property type="entry name" value="Alpha-E"/>
    <property type="match status" value="1"/>
</dbReference>
<evidence type="ECO:0000259" key="2">
    <source>
        <dbReference type="Pfam" id="PF04168"/>
    </source>
</evidence>
<gene>
    <name evidence="4" type="ORF">FB557_0426</name>
</gene>
<dbReference type="Gene3D" id="3.40.50.11290">
    <property type="match status" value="1"/>
</dbReference>
<feature type="region of interest" description="Disordered" evidence="1">
    <location>
        <begin position="64"/>
        <end position="88"/>
    </location>
</feature>
<dbReference type="InterPro" id="IPR007296">
    <property type="entry name" value="DUF403"/>
</dbReference>
<evidence type="ECO:0000259" key="3">
    <source>
        <dbReference type="Pfam" id="PF14403"/>
    </source>
</evidence>
<dbReference type="OrthoDB" id="9803842at2"/>
<evidence type="ECO:0000313" key="5">
    <source>
        <dbReference type="Proteomes" id="UP000315628"/>
    </source>
</evidence>
<reference evidence="4 5" key="1">
    <citation type="submission" date="2019-06" db="EMBL/GenBank/DDBJ databases">
        <title>Sequencing the genomes of 1000 actinobacteria strains.</title>
        <authorList>
            <person name="Klenk H.-P."/>
        </authorList>
    </citation>
    <scope>NUCLEOTIDE SEQUENCE [LARGE SCALE GENOMIC DNA]</scope>
    <source>
        <strain evidence="4 5">DSM 18935</strain>
    </source>
</reference>
<sequence length="858" mass="93507">MSADPLVAYRALVHERPEGIDETVTLDGTREHATALTAAIERLGLDALQQRVRETRRFVADDGITYGAGRPADDGDRVRTDRPPQSAGPWQVDPLPLVIDNDEWTGLERGIKQRAHLLDAVLTDLNDEQRLVRDGTIPGQAIFGHAGWLPQAEGITLPGKHQLVLPATDLARDSEGTWRVYADRAQAPSGAGYAMANRRIIARVMPDLHRASDLSRLRGFFYGVQRAVRQVAPDPHDLPRVVILSPGTLSETAFDQAFQAMLLGFPLVESDDLVSSDGRIWMRTTSGQVPVDVIIRRVDADWCDQLEFRSESRLGLPGMVEAARTGKLSIVNPLSAGLLENPALVPYLPQICRRVLGEDMLLESPNTWWAGEPTHLSHILTHLAGLVIRPIDRVTADNTIRGWDLGPENRERLAAKIADEPWRWTAQDPLTMSTAPVVTDDGLDPRNLVLRTFAVADDEDYLVMPGGLGRLSVERDSANVSSGVGAPSKDVWVLAGDLPSVTREPDSLPELVPSPPVDHAVSLVAPAPRVASDLYWLGRYAERAESAARVLRVADDLVDDHAGRPGSTGHAAMVALLRAVTSITATGPGFVGEGSEDRVAAPLPHLRDLVLDPSTVGSVAYSSRRAVIAAQSLREQLSGDTWLVVSRLEDVLAHAQPEDDLQELLMEVIEAYLALSGIAVESTVRDPAWAFTEAGRRMERAQQTVRLLRHTLAVERSPLVEGAITEAALMAAESVITYRRRLAAGLGPLSAVESAVSLLLGDAINPRSVVFQLTRMAEALDVIGEDDVASEAHAIAEDVAGLEMRELMAEDRAGLYNTLDQLTTRLSQAHLDIEERYFVRKGTQRSVETTQWTDGAPW</sequence>
<dbReference type="PANTHER" id="PTHR34595:SF2">
    <property type="entry name" value="BLR2978 PROTEIN"/>
    <property type="match status" value="1"/>
</dbReference>
<dbReference type="SUPFAM" id="SSF56059">
    <property type="entry name" value="Glutathione synthetase ATP-binding domain-like"/>
    <property type="match status" value="1"/>
</dbReference>
<dbReference type="AlphaFoldDB" id="A0A560WH41"/>
<feature type="compositionally biased region" description="Basic and acidic residues" evidence="1">
    <location>
        <begin position="71"/>
        <end position="82"/>
    </location>
</feature>
<dbReference type="RefSeq" id="WP_144855186.1">
    <property type="nucleotide sequence ID" value="NZ_BAAAYT010000002.1"/>
</dbReference>
<dbReference type="InterPro" id="IPR051680">
    <property type="entry name" value="ATP-dep_Glu-Cys_Ligase-2"/>
</dbReference>
<organism evidence="4 5">
    <name type="scientific">Marihabitans asiaticum</name>
    <dbReference type="NCBI Taxonomy" id="415218"/>
    <lineage>
        <taxon>Bacteria</taxon>
        <taxon>Bacillati</taxon>
        <taxon>Actinomycetota</taxon>
        <taxon>Actinomycetes</taxon>
        <taxon>Micrococcales</taxon>
        <taxon>Intrasporangiaceae</taxon>
        <taxon>Marihabitans</taxon>
    </lineage>
</organism>
<dbReference type="InterPro" id="IPR025841">
    <property type="entry name" value="CP_ATPgrasp_2"/>
</dbReference>
<dbReference type="EMBL" id="VIUW01000001">
    <property type="protein sequence ID" value="TWD16880.1"/>
    <property type="molecule type" value="Genomic_DNA"/>
</dbReference>
<proteinExistence type="predicted"/>
<comment type="caution">
    <text evidence="4">The sequence shown here is derived from an EMBL/GenBank/DDBJ whole genome shotgun (WGS) entry which is preliminary data.</text>
</comment>
<keyword evidence="5" id="KW-1185">Reference proteome</keyword>
<dbReference type="PANTHER" id="PTHR34595">
    <property type="entry name" value="BLR5612 PROTEIN"/>
    <property type="match status" value="1"/>
</dbReference>
<feature type="domain" description="DUF403" evidence="2">
    <location>
        <begin position="528"/>
        <end position="838"/>
    </location>
</feature>
<dbReference type="Pfam" id="PF14403">
    <property type="entry name" value="CP_ATPgrasp_2"/>
    <property type="match status" value="1"/>
</dbReference>